<dbReference type="RefSeq" id="WP_190120373.1">
    <property type="nucleotide sequence ID" value="NZ_BMVR01000023.1"/>
</dbReference>
<evidence type="ECO:0000313" key="1">
    <source>
        <dbReference type="EMBL" id="MBJ3812299.1"/>
    </source>
</evidence>
<organism evidence="1 2">
    <name type="scientific">Streptomyces flavofungini</name>
    <dbReference type="NCBI Taxonomy" id="68200"/>
    <lineage>
        <taxon>Bacteria</taxon>
        <taxon>Bacillati</taxon>
        <taxon>Actinomycetota</taxon>
        <taxon>Actinomycetes</taxon>
        <taxon>Kitasatosporales</taxon>
        <taxon>Streptomycetaceae</taxon>
        <taxon>Streptomyces</taxon>
    </lineage>
</organism>
<keyword evidence="2" id="KW-1185">Reference proteome</keyword>
<protein>
    <submittedName>
        <fullName evidence="1">Uncharacterized protein</fullName>
    </submittedName>
</protein>
<dbReference type="Proteomes" id="UP000634780">
    <property type="component" value="Unassembled WGS sequence"/>
</dbReference>
<name>A0ABS0XHC5_9ACTN</name>
<accession>A0ABS0XHC5</accession>
<gene>
    <name evidence="1" type="ORF">JGB26_35330</name>
</gene>
<sequence length="122" mass="13684">MEIQISDGIVHRIPGDKALMNHRAIQARSIANFLPLLCQRADAKIVHNIDANYTGIRFDTKHGAVVLEVPFGDGPYRLVRELVEPDRAGRTSVEMLRFPQLYKPQGIAHMTAEFLSTRGYLG</sequence>
<comment type="caution">
    <text evidence="1">The sequence shown here is derived from an EMBL/GenBank/DDBJ whole genome shotgun (WGS) entry which is preliminary data.</text>
</comment>
<reference evidence="1 2" key="1">
    <citation type="submission" date="2020-12" db="EMBL/GenBank/DDBJ databases">
        <title>Streptomyces typhae sp. nov., a novel endophytic actinomycete isolated from the root of cattail pollen (Typha angustifolia L.).</title>
        <authorList>
            <person name="Peng C."/>
            <person name="Liu C."/>
        </authorList>
    </citation>
    <scope>NUCLEOTIDE SEQUENCE [LARGE SCALE GENOMIC DNA]</scope>
    <source>
        <strain evidence="1 2">JCM 4753</strain>
    </source>
</reference>
<evidence type="ECO:0000313" key="2">
    <source>
        <dbReference type="Proteomes" id="UP000634780"/>
    </source>
</evidence>
<dbReference type="EMBL" id="JAEKOZ010000036">
    <property type="protein sequence ID" value="MBJ3812299.1"/>
    <property type="molecule type" value="Genomic_DNA"/>
</dbReference>
<proteinExistence type="predicted"/>